<evidence type="ECO:0000313" key="2">
    <source>
        <dbReference type="Proteomes" id="UP000662747"/>
    </source>
</evidence>
<evidence type="ECO:0000313" key="1">
    <source>
        <dbReference type="EMBL" id="QSQ26144.1"/>
    </source>
</evidence>
<sequence length="146" mass="15366">MSPRIHARDAMKTHEHPPKASALGRFARACLLLTLISGCGDKSASTADRPSVAETPAVVTEHQPVPVAQATRAVGEACDTGGASECRSGICLRTGADPATGHFCSVQCQDEADCPRTWRCTRLHPSAGGRACMPPEGWKSTVAETR</sequence>
<evidence type="ECO:0008006" key="3">
    <source>
        <dbReference type="Google" id="ProtNLM"/>
    </source>
</evidence>
<protein>
    <recommendedName>
        <fullName evidence="3">Lipoprotein</fullName>
    </recommendedName>
</protein>
<accession>A0ABX7P6R6</accession>
<dbReference type="RefSeq" id="WP_206727694.1">
    <property type="nucleotide sequence ID" value="NZ_CP071090.1"/>
</dbReference>
<dbReference type="Proteomes" id="UP000662747">
    <property type="component" value="Chromosome"/>
</dbReference>
<proteinExistence type="predicted"/>
<gene>
    <name evidence="1" type="ORF">JY651_14950</name>
</gene>
<organism evidence="1 2">
    <name type="scientific">Pyxidicoccus parkwayensis</name>
    <dbReference type="NCBI Taxonomy" id="2813578"/>
    <lineage>
        <taxon>Bacteria</taxon>
        <taxon>Pseudomonadati</taxon>
        <taxon>Myxococcota</taxon>
        <taxon>Myxococcia</taxon>
        <taxon>Myxococcales</taxon>
        <taxon>Cystobacterineae</taxon>
        <taxon>Myxococcaceae</taxon>
        <taxon>Pyxidicoccus</taxon>
    </lineage>
</organism>
<name>A0ABX7P6R6_9BACT</name>
<reference evidence="1 2" key="1">
    <citation type="submission" date="2021-02" db="EMBL/GenBank/DDBJ databases">
        <title>De Novo genome assembly of isolated myxobacteria.</title>
        <authorList>
            <person name="Stevens D.C."/>
        </authorList>
    </citation>
    <scope>NUCLEOTIDE SEQUENCE [LARGE SCALE GENOMIC DNA]</scope>
    <source>
        <strain evidence="2">SCPEA02</strain>
    </source>
</reference>
<dbReference type="EMBL" id="CP071090">
    <property type="protein sequence ID" value="QSQ26144.1"/>
    <property type="molecule type" value="Genomic_DNA"/>
</dbReference>
<keyword evidence="2" id="KW-1185">Reference proteome</keyword>